<name>A0A3M5GII8_PSESS</name>
<sequence length="113" mass="12202">MHAQGLAVAMEIGHGQHFPIILEAVLGQHMVHRRTQPAHQLHIRGNTNVLVGDDQHLGPGDGLLELRCRLLEHIAKVHAQRLEHPHAHDRSPSCSDGVALISAAAGTIVLIDA</sequence>
<dbReference type="EMBL" id="RBSV01000089">
    <property type="protein sequence ID" value="RMS86366.1"/>
    <property type="molecule type" value="Genomic_DNA"/>
</dbReference>
<comment type="caution">
    <text evidence="1">The sequence shown here is derived from an EMBL/GenBank/DDBJ whole genome shotgun (WGS) entry which is preliminary data.</text>
</comment>
<evidence type="ECO:0000313" key="1">
    <source>
        <dbReference type="EMBL" id="RMS86366.1"/>
    </source>
</evidence>
<gene>
    <name evidence="1" type="ORF">ALP60_200007</name>
</gene>
<dbReference type="Proteomes" id="UP000268887">
    <property type="component" value="Unassembled WGS sequence"/>
</dbReference>
<organism evidence="1 2">
    <name type="scientific">Pseudomonas savastanoi</name>
    <name type="common">Pseudomonas syringae pv. savastanoi</name>
    <dbReference type="NCBI Taxonomy" id="29438"/>
    <lineage>
        <taxon>Bacteria</taxon>
        <taxon>Pseudomonadati</taxon>
        <taxon>Pseudomonadota</taxon>
        <taxon>Gammaproteobacteria</taxon>
        <taxon>Pseudomonadales</taxon>
        <taxon>Pseudomonadaceae</taxon>
        <taxon>Pseudomonas</taxon>
    </lineage>
</organism>
<protein>
    <submittedName>
        <fullName evidence="1">Uncharacterized protein</fullName>
    </submittedName>
</protein>
<dbReference type="AlphaFoldDB" id="A0A3M5GII8"/>
<accession>A0A3M5GII8</accession>
<evidence type="ECO:0000313" key="2">
    <source>
        <dbReference type="Proteomes" id="UP000268887"/>
    </source>
</evidence>
<reference evidence="1 2" key="1">
    <citation type="submission" date="2018-08" db="EMBL/GenBank/DDBJ databases">
        <title>Recombination of ecologically and evolutionarily significant loci maintains genetic cohesion in the Pseudomonas syringae species complex.</title>
        <authorList>
            <person name="Dillon M."/>
            <person name="Thakur S."/>
            <person name="Almeida R.N.D."/>
            <person name="Weir B.S."/>
            <person name="Guttman D.S."/>
        </authorList>
    </citation>
    <scope>NUCLEOTIDE SEQUENCE [LARGE SCALE GENOMIC DNA]</scope>
    <source>
        <strain evidence="1 2">ICMP 13927</strain>
    </source>
</reference>
<proteinExistence type="predicted"/>